<feature type="compositionally biased region" description="Low complexity" evidence="1">
    <location>
        <begin position="189"/>
        <end position="200"/>
    </location>
</feature>
<name>A0A3E4MA69_9LACO</name>
<evidence type="ECO:0000256" key="2">
    <source>
        <dbReference type="SAM" id="SignalP"/>
    </source>
</evidence>
<evidence type="ECO:0000313" key="3">
    <source>
        <dbReference type="EMBL" id="RGK46520.1"/>
    </source>
</evidence>
<evidence type="ECO:0000256" key="1">
    <source>
        <dbReference type="SAM" id="MobiDB-lite"/>
    </source>
</evidence>
<feature type="region of interest" description="Disordered" evidence="1">
    <location>
        <begin position="189"/>
        <end position="208"/>
    </location>
</feature>
<protein>
    <recommendedName>
        <fullName evidence="5">Lipoprotein</fullName>
    </recommendedName>
</protein>
<reference evidence="3 4" key="1">
    <citation type="submission" date="2018-08" db="EMBL/GenBank/DDBJ databases">
        <title>A genome reference for cultivated species of the human gut microbiota.</title>
        <authorList>
            <person name="Zou Y."/>
            <person name="Xue W."/>
            <person name="Luo G."/>
        </authorList>
    </citation>
    <scope>NUCLEOTIDE SEQUENCE [LARGE SCALE GENOMIC DNA]</scope>
    <source>
        <strain evidence="3 4">TF10-9AT</strain>
    </source>
</reference>
<dbReference type="Proteomes" id="UP000260790">
    <property type="component" value="Unassembled WGS sequence"/>
</dbReference>
<evidence type="ECO:0008006" key="5">
    <source>
        <dbReference type="Google" id="ProtNLM"/>
    </source>
</evidence>
<keyword evidence="2" id="KW-0732">Signal</keyword>
<accession>A0A3E4MA69</accession>
<evidence type="ECO:0000313" key="4">
    <source>
        <dbReference type="Proteomes" id="UP000260790"/>
    </source>
</evidence>
<proteinExistence type="predicted"/>
<dbReference type="EMBL" id="QSQR01000005">
    <property type="protein sequence ID" value="RGK46520.1"/>
    <property type="molecule type" value="Genomic_DNA"/>
</dbReference>
<sequence>MKSMKFFKNAVKAASAAIMALLLVGCGEKQNKTTVGNDGNTAYQTAISNLETGDNKQAYSELKAVDEKSLSVKAQKLRNNLKYLLAAKKALTGNDVEEAEKNLANLDNVTSPDALVKQIKKVQREYQIIQLANRYYEDVTAYYKAGKYSEAGGSLQALNSLSNSYQAVENLQYKASKYDSLIAQAQNESVSKAESASSESGYTNARNSKLMSSQYEKATGSDISSADNSEISSFASSMTNDEVLNSFRTATKIPQEAGDQYYVQETSKDNYQIEIRHTSDSNTQVSNLKGMYQFNSATKKARKLNEISGDYEDIN</sequence>
<gene>
    <name evidence="3" type="ORF">DXD09_05845</name>
</gene>
<feature type="signal peptide" evidence="2">
    <location>
        <begin position="1"/>
        <end position="20"/>
    </location>
</feature>
<comment type="caution">
    <text evidence="3">The sequence shown here is derived from an EMBL/GenBank/DDBJ whole genome shotgun (WGS) entry which is preliminary data.</text>
</comment>
<feature type="chain" id="PRO_5039627656" description="Lipoprotein" evidence="2">
    <location>
        <begin position="21"/>
        <end position="315"/>
    </location>
</feature>
<organism evidence="3 4">
    <name type="scientific">Ligilactobacillus ruminis</name>
    <dbReference type="NCBI Taxonomy" id="1623"/>
    <lineage>
        <taxon>Bacteria</taxon>
        <taxon>Bacillati</taxon>
        <taxon>Bacillota</taxon>
        <taxon>Bacilli</taxon>
        <taxon>Lactobacillales</taxon>
        <taxon>Lactobacillaceae</taxon>
        <taxon>Ligilactobacillus</taxon>
    </lineage>
</organism>
<dbReference type="PROSITE" id="PS51257">
    <property type="entry name" value="PROKAR_LIPOPROTEIN"/>
    <property type="match status" value="1"/>
</dbReference>
<dbReference type="AlphaFoldDB" id="A0A3E4MA69"/>